<dbReference type="InterPro" id="IPR004619">
    <property type="entry name" value="Type_III_PanK"/>
</dbReference>
<comment type="caution">
    <text evidence="17">The sequence shown here is derived from an EMBL/GenBank/DDBJ whole genome shotgun (WGS) entry which is preliminary data.</text>
</comment>
<evidence type="ECO:0000256" key="7">
    <source>
        <dbReference type="ARBA" id="ARBA00022490"/>
    </source>
</evidence>
<organism evidence="17 18">
    <name type="scientific">Sediminicola luteus</name>
    <dbReference type="NCBI Taxonomy" id="319238"/>
    <lineage>
        <taxon>Bacteria</taxon>
        <taxon>Pseudomonadati</taxon>
        <taxon>Bacteroidota</taxon>
        <taxon>Flavobacteriia</taxon>
        <taxon>Flavobacteriales</taxon>
        <taxon>Flavobacteriaceae</taxon>
        <taxon>Sediminicola</taxon>
    </lineage>
</organism>
<dbReference type="PANTHER" id="PTHR34265:SF1">
    <property type="entry name" value="TYPE III PANTOTHENATE KINASE"/>
    <property type="match status" value="1"/>
</dbReference>
<comment type="function">
    <text evidence="16">Catalyzes the phosphorylation of pantothenate (Pan), the first step in CoA biosynthesis.</text>
</comment>
<dbReference type="OrthoDB" id="9804707at2"/>
<dbReference type="GO" id="GO:0005524">
    <property type="term" value="F:ATP binding"/>
    <property type="evidence" value="ECO:0007669"/>
    <property type="project" value="UniProtKB-UniRule"/>
</dbReference>
<dbReference type="NCBIfam" id="TIGR00671">
    <property type="entry name" value="baf"/>
    <property type="match status" value="1"/>
</dbReference>
<dbReference type="RefSeq" id="WP_097441413.1">
    <property type="nucleotide sequence ID" value="NZ_NBWU01000001.1"/>
</dbReference>
<dbReference type="GO" id="GO:0005737">
    <property type="term" value="C:cytoplasm"/>
    <property type="evidence" value="ECO:0007669"/>
    <property type="project" value="UniProtKB-SubCell"/>
</dbReference>
<keyword evidence="18" id="KW-1185">Reference proteome</keyword>
<evidence type="ECO:0000256" key="15">
    <source>
        <dbReference type="ARBA" id="ARBA00040883"/>
    </source>
</evidence>
<name>A0A2A4GBB1_9FLAO</name>
<evidence type="ECO:0000256" key="5">
    <source>
        <dbReference type="ARBA" id="ARBA00011738"/>
    </source>
</evidence>
<evidence type="ECO:0000256" key="9">
    <source>
        <dbReference type="ARBA" id="ARBA00022741"/>
    </source>
</evidence>
<evidence type="ECO:0000256" key="14">
    <source>
        <dbReference type="ARBA" id="ARBA00038036"/>
    </source>
</evidence>
<dbReference type="PANTHER" id="PTHR34265">
    <property type="entry name" value="TYPE III PANTOTHENATE KINASE"/>
    <property type="match status" value="1"/>
</dbReference>
<dbReference type="CDD" id="cd24015">
    <property type="entry name" value="ASKHA_NBD_PanK-III"/>
    <property type="match status" value="1"/>
</dbReference>
<keyword evidence="8 16" id="KW-0808">Transferase</keyword>
<feature type="binding site" evidence="16">
    <location>
        <position position="117"/>
    </location>
    <ligand>
        <name>K(+)</name>
        <dbReference type="ChEBI" id="CHEBI:29103"/>
    </ligand>
</feature>
<dbReference type="InterPro" id="IPR043129">
    <property type="entry name" value="ATPase_NBD"/>
</dbReference>
<keyword evidence="16" id="KW-0479">Metal-binding</keyword>
<comment type="cofactor">
    <cofactor evidence="2">
        <name>K(+)</name>
        <dbReference type="ChEBI" id="CHEBI:29103"/>
    </cofactor>
</comment>
<dbReference type="UniPathway" id="UPA00241">
    <property type="reaction ID" value="UER00352"/>
</dbReference>
<evidence type="ECO:0000256" key="16">
    <source>
        <dbReference type="HAMAP-Rule" id="MF_01274"/>
    </source>
</evidence>
<gene>
    <name evidence="16" type="primary">coaX</name>
    <name evidence="17" type="ORF">B7P33_00880</name>
</gene>
<sequence>MKLIIDVGNTRIKWAIYQNNDQITKHIVARDSVLLALEGLFETYPNIQAAMLCCVGQMPEGLETALRNRVALTVFGIDTPIPIQLDYKTPSTLGVDRLAVAVGAYFYNPSGNTLVIDAGSCVTYDLLTEDGKYLGGAISPGIQMRYKAMHNQTAGLPLLAPKSPKDLVGKNTEEAMHSGVIHGLACELDGVVTQYHQRFQSLTVILTGGDAHFLSKRLKNTIFAHSDFLLWGLYRLLEHN</sequence>
<dbReference type="AlphaFoldDB" id="A0A2A4GBB1"/>
<feature type="active site" description="Proton acceptor" evidence="16">
    <location>
        <position position="96"/>
    </location>
</feature>
<dbReference type="SUPFAM" id="SSF53067">
    <property type="entry name" value="Actin-like ATPase domain"/>
    <property type="match status" value="2"/>
</dbReference>
<dbReference type="GO" id="GO:0046872">
    <property type="term" value="F:metal ion binding"/>
    <property type="evidence" value="ECO:0007669"/>
    <property type="project" value="UniProtKB-KW"/>
</dbReference>
<keyword evidence="12 16" id="KW-0630">Potassium</keyword>
<dbReference type="NCBIfam" id="NF009853">
    <property type="entry name" value="PRK13320.1-5"/>
    <property type="match status" value="1"/>
</dbReference>
<dbReference type="EMBL" id="NBWU01000001">
    <property type="protein sequence ID" value="PCE65887.1"/>
    <property type="molecule type" value="Genomic_DNA"/>
</dbReference>
<evidence type="ECO:0000256" key="3">
    <source>
        <dbReference type="ARBA" id="ARBA00004496"/>
    </source>
</evidence>
<reference evidence="17 18" key="1">
    <citation type="submission" date="2017-04" db="EMBL/GenBank/DDBJ databases">
        <title>A new member of the family Flavobacteriaceae isolated from ascidians.</title>
        <authorList>
            <person name="Chen L."/>
        </authorList>
    </citation>
    <scope>NUCLEOTIDE SEQUENCE [LARGE SCALE GENOMIC DNA]</scope>
    <source>
        <strain evidence="17 18">HQA918</strain>
    </source>
</reference>
<evidence type="ECO:0000256" key="12">
    <source>
        <dbReference type="ARBA" id="ARBA00022958"/>
    </source>
</evidence>
<evidence type="ECO:0000256" key="13">
    <source>
        <dbReference type="ARBA" id="ARBA00022993"/>
    </source>
</evidence>
<evidence type="ECO:0000313" key="17">
    <source>
        <dbReference type="EMBL" id="PCE65887.1"/>
    </source>
</evidence>
<evidence type="ECO:0000256" key="4">
    <source>
        <dbReference type="ARBA" id="ARBA00005225"/>
    </source>
</evidence>
<comment type="pathway">
    <text evidence="4 16">Cofactor biosynthesis; coenzyme A biosynthesis; CoA from (R)-pantothenate: step 1/5.</text>
</comment>
<dbReference type="EC" id="2.7.1.33" evidence="6 16"/>
<comment type="subcellular location">
    <subcellularLocation>
        <location evidence="3 16">Cytoplasm</location>
    </subcellularLocation>
</comment>
<evidence type="ECO:0000256" key="10">
    <source>
        <dbReference type="ARBA" id="ARBA00022777"/>
    </source>
</evidence>
<evidence type="ECO:0000313" key="18">
    <source>
        <dbReference type="Proteomes" id="UP000219559"/>
    </source>
</evidence>
<dbReference type="Gene3D" id="3.30.420.40">
    <property type="match status" value="2"/>
</dbReference>
<comment type="catalytic activity">
    <reaction evidence="1 16">
        <text>(R)-pantothenate + ATP = (R)-4'-phosphopantothenate + ADP + H(+)</text>
        <dbReference type="Rhea" id="RHEA:16373"/>
        <dbReference type="ChEBI" id="CHEBI:10986"/>
        <dbReference type="ChEBI" id="CHEBI:15378"/>
        <dbReference type="ChEBI" id="CHEBI:29032"/>
        <dbReference type="ChEBI" id="CHEBI:30616"/>
        <dbReference type="ChEBI" id="CHEBI:456216"/>
        <dbReference type="EC" id="2.7.1.33"/>
    </reaction>
</comment>
<feature type="binding site" evidence="16">
    <location>
        <begin position="94"/>
        <end position="97"/>
    </location>
    <ligand>
        <name>substrate</name>
    </ligand>
</feature>
<proteinExistence type="inferred from homology"/>
<comment type="similarity">
    <text evidence="14 16">Belongs to the type III pantothenate kinase family.</text>
</comment>
<keyword evidence="7 16" id="KW-0963">Cytoplasm</keyword>
<dbReference type="GO" id="GO:0004594">
    <property type="term" value="F:pantothenate kinase activity"/>
    <property type="evidence" value="ECO:0007669"/>
    <property type="project" value="UniProtKB-UniRule"/>
</dbReference>
<evidence type="ECO:0000256" key="11">
    <source>
        <dbReference type="ARBA" id="ARBA00022840"/>
    </source>
</evidence>
<dbReference type="GO" id="GO:0015937">
    <property type="term" value="P:coenzyme A biosynthetic process"/>
    <property type="evidence" value="ECO:0007669"/>
    <property type="project" value="UniProtKB-UniRule"/>
</dbReference>
<feature type="binding site" evidence="16">
    <location>
        <position position="87"/>
    </location>
    <ligand>
        <name>substrate</name>
    </ligand>
</feature>
<comment type="cofactor">
    <cofactor evidence="16">
        <name>NH4(+)</name>
        <dbReference type="ChEBI" id="CHEBI:28938"/>
    </cofactor>
    <cofactor evidence="16">
        <name>K(+)</name>
        <dbReference type="ChEBI" id="CHEBI:29103"/>
    </cofactor>
    <text evidence="16">A monovalent cation. Ammonium or potassium.</text>
</comment>
<keyword evidence="13 16" id="KW-0173">Coenzyme A biosynthesis</keyword>
<feature type="binding site" evidence="16">
    <location>
        <position position="120"/>
    </location>
    <ligand>
        <name>ATP</name>
        <dbReference type="ChEBI" id="CHEBI:30616"/>
    </ligand>
</feature>
<keyword evidence="9 16" id="KW-0547">Nucleotide-binding</keyword>
<feature type="binding site" evidence="16">
    <location>
        <begin position="6"/>
        <end position="13"/>
    </location>
    <ligand>
        <name>ATP</name>
        <dbReference type="ChEBI" id="CHEBI:30616"/>
    </ligand>
</feature>
<dbReference type="HAMAP" id="MF_01274">
    <property type="entry name" value="Pantothen_kinase_3"/>
    <property type="match status" value="1"/>
</dbReference>
<evidence type="ECO:0000256" key="8">
    <source>
        <dbReference type="ARBA" id="ARBA00022679"/>
    </source>
</evidence>
<comment type="subunit">
    <text evidence="5 16">Homodimer.</text>
</comment>
<evidence type="ECO:0000256" key="2">
    <source>
        <dbReference type="ARBA" id="ARBA00001958"/>
    </source>
</evidence>
<feature type="binding site" evidence="16">
    <location>
        <position position="172"/>
    </location>
    <ligand>
        <name>substrate</name>
    </ligand>
</feature>
<keyword evidence="10 16" id="KW-0418">Kinase</keyword>
<accession>A0A2A4GBB1</accession>
<keyword evidence="11 16" id="KW-0067">ATP-binding</keyword>
<dbReference type="Proteomes" id="UP000219559">
    <property type="component" value="Unassembled WGS sequence"/>
</dbReference>
<dbReference type="Pfam" id="PF03309">
    <property type="entry name" value="Pan_kinase"/>
    <property type="match status" value="1"/>
</dbReference>
<evidence type="ECO:0000256" key="6">
    <source>
        <dbReference type="ARBA" id="ARBA00012102"/>
    </source>
</evidence>
<evidence type="ECO:0000256" key="1">
    <source>
        <dbReference type="ARBA" id="ARBA00001206"/>
    </source>
</evidence>
<protein>
    <recommendedName>
        <fullName evidence="15 16">Type III pantothenate kinase</fullName>
        <ecNumber evidence="6 16">2.7.1.33</ecNumber>
    </recommendedName>
    <alternativeName>
        <fullName evidence="16">PanK-III</fullName>
    </alternativeName>
    <alternativeName>
        <fullName evidence="16">Pantothenic acid kinase</fullName>
    </alternativeName>
</protein>